<evidence type="ECO:0000256" key="6">
    <source>
        <dbReference type="ARBA" id="ARBA00023328"/>
    </source>
</evidence>
<dbReference type="Pfam" id="PF05837">
    <property type="entry name" value="CENP-H"/>
    <property type="match status" value="1"/>
</dbReference>
<evidence type="ECO:0000256" key="8">
    <source>
        <dbReference type="SAM" id="Coils"/>
    </source>
</evidence>
<dbReference type="GO" id="GO:0051382">
    <property type="term" value="P:kinetochore assembly"/>
    <property type="evidence" value="ECO:0007669"/>
    <property type="project" value="InterPro"/>
</dbReference>
<evidence type="ECO:0000256" key="1">
    <source>
        <dbReference type="ARBA" id="ARBA00004123"/>
    </source>
</evidence>
<dbReference type="EMBL" id="CAIF01000036">
    <property type="protein sequence ID" value="CCH42088.1"/>
    <property type="molecule type" value="Genomic_DNA"/>
</dbReference>
<dbReference type="AlphaFoldDB" id="K0KLT4"/>
<gene>
    <name evidence="10" type="ORF">BN7_1630</name>
</gene>
<evidence type="ECO:0000259" key="9">
    <source>
        <dbReference type="Pfam" id="PF05837"/>
    </source>
</evidence>
<comment type="subcellular location">
    <subcellularLocation>
        <location evidence="2">Chromosome</location>
        <location evidence="2">Centromere</location>
        <location evidence="2">Kinetochore</location>
    </subcellularLocation>
    <subcellularLocation>
        <location evidence="1">Nucleus</location>
    </subcellularLocation>
</comment>
<accession>K0KLT4</accession>
<comment type="caution">
    <text evidence="10">The sequence shown here is derived from an EMBL/GenBank/DDBJ whole genome shotgun (WGS) entry which is preliminary data.</text>
</comment>
<keyword evidence="8" id="KW-0175">Coiled coil</keyword>
<evidence type="ECO:0000313" key="10">
    <source>
        <dbReference type="EMBL" id="CCH42088.1"/>
    </source>
</evidence>
<protein>
    <recommendedName>
        <fullName evidence="9">Centromere protein H C-terminal domain-containing protein</fullName>
    </recommendedName>
</protein>
<dbReference type="Proteomes" id="UP000009328">
    <property type="component" value="Unassembled WGS sequence"/>
</dbReference>
<dbReference type="InterPro" id="IPR008426">
    <property type="entry name" value="CENP-H_C"/>
</dbReference>
<evidence type="ECO:0000256" key="2">
    <source>
        <dbReference type="ARBA" id="ARBA00004629"/>
    </source>
</evidence>
<dbReference type="GO" id="GO:0005634">
    <property type="term" value="C:nucleus"/>
    <property type="evidence" value="ECO:0007669"/>
    <property type="project" value="UniProtKB-SubCell"/>
</dbReference>
<sequence>MSQDLKNSVLSLISDSGIMEIEDGPGIEAYKDLQINDTTNEQKQVRLYHKLIELLDKLMVQEEKVGEFGYEEVKKELIQSEKLALLVKEGEIPNDDELLRFLKQVQYIRRMVVDSGIGVKLEERDDLIDDIIALENEVSARQSKLNKLNQEINLKFEKSKELTSKLIEKHKNQISNNGIDNTKLKIQLQEKLKIAKNKSYNLSEEIQAFLVENGINWAKDKKLRELVLYCGDIYE</sequence>
<comment type="similarity">
    <text evidence="7">Belongs to the CENP-H/MCM16 family.</text>
</comment>
<evidence type="ECO:0000256" key="3">
    <source>
        <dbReference type="ARBA" id="ARBA00022454"/>
    </source>
</evidence>
<proteinExistence type="inferred from homology"/>
<keyword evidence="6" id="KW-0137">Centromere</keyword>
<feature type="domain" description="Centromere protein H C-terminal" evidence="9">
    <location>
        <begin position="43"/>
        <end position="231"/>
    </location>
</feature>
<evidence type="ECO:0000313" key="11">
    <source>
        <dbReference type="Proteomes" id="UP000009328"/>
    </source>
</evidence>
<keyword evidence="5" id="KW-0539">Nucleus</keyword>
<evidence type="ECO:0000256" key="4">
    <source>
        <dbReference type="ARBA" id="ARBA00022838"/>
    </source>
</evidence>
<reference evidence="10 11" key="1">
    <citation type="journal article" date="2012" name="Eukaryot. Cell">
        <title>Draft genome sequence of Wickerhamomyces ciferrii NRRL Y-1031 F-60-10.</title>
        <authorList>
            <person name="Schneider J."/>
            <person name="Andrea H."/>
            <person name="Blom J."/>
            <person name="Jaenicke S."/>
            <person name="Ruckert C."/>
            <person name="Schorsch C."/>
            <person name="Szczepanowski R."/>
            <person name="Farwick M."/>
            <person name="Goesmann A."/>
            <person name="Puhler A."/>
            <person name="Schaffer S."/>
            <person name="Tauch A."/>
            <person name="Kohler T."/>
            <person name="Brinkrolf K."/>
        </authorList>
    </citation>
    <scope>NUCLEOTIDE SEQUENCE [LARGE SCALE GENOMIC DNA]</scope>
    <source>
        <strain evidence="11">ATCC 14091 / BCRC 22168 / CBS 111 / JCM 3599 / NBRC 0793 / NRRL Y-1031 F-60-10</strain>
    </source>
</reference>
<keyword evidence="3" id="KW-0158">Chromosome</keyword>
<evidence type="ECO:0000256" key="5">
    <source>
        <dbReference type="ARBA" id="ARBA00023242"/>
    </source>
</evidence>
<keyword evidence="4" id="KW-0995">Kinetochore</keyword>
<dbReference type="InParanoid" id="K0KLT4"/>
<dbReference type="GO" id="GO:0000776">
    <property type="term" value="C:kinetochore"/>
    <property type="evidence" value="ECO:0007669"/>
    <property type="project" value="UniProtKB-KW"/>
</dbReference>
<evidence type="ECO:0000256" key="7">
    <source>
        <dbReference type="ARBA" id="ARBA00025735"/>
    </source>
</evidence>
<feature type="coiled-coil region" evidence="8">
    <location>
        <begin position="131"/>
        <end position="205"/>
    </location>
</feature>
<name>K0KLT4_WICCF</name>
<dbReference type="HOGENOM" id="CLU_1180991_0_0_1"/>
<organism evidence="10 11">
    <name type="scientific">Wickerhamomyces ciferrii (strain ATCC 14091 / BCRC 22168 / CBS 111 / JCM 3599 / NBRC 0793 / NRRL Y-1031 F-60-10)</name>
    <name type="common">Yeast</name>
    <name type="synonym">Pichia ciferrii</name>
    <dbReference type="NCBI Taxonomy" id="1206466"/>
    <lineage>
        <taxon>Eukaryota</taxon>
        <taxon>Fungi</taxon>
        <taxon>Dikarya</taxon>
        <taxon>Ascomycota</taxon>
        <taxon>Saccharomycotina</taxon>
        <taxon>Saccharomycetes</taxon>
        <taxon>Phaffomycetales</taxon>
        <taxon>Wickerhamomycetaceae</taxon>
        <taxon>Wickerhamomyces</taxon>
    </lineage>
</organism>
<keyword evidence="11" id="KW-1185">Reference proteome</keyword>